<dbReference type="HOGENOM" id="CLU_726422_0_0_1"/>
<name>A0A072TIM6_MEDTR</name>
<organism evidence="3 5">
    <name type="scientific">Medicago truncatula</name>
    <name type="common">Barrel medic</name>
    <name type="synonym">Medicago tribuloides</name>
    <dbReference type="NCBI Taxonomy" id="3880"/>
    <lineage>
        <taxon>Eukaryota</taxon>
        <taxon>Viridiplantae</taxon>
        <taxon>Streptophyta</taxon>
        <taxon>Embryophyta</taxon>
        <taxon>Tracheophyta</taxon>
        <taxon>Spermatophyta</taxon>
        <taxon>Magnoliopsida</taxon>
        <taxon>eudicotyledons</taxon>
        <taxon>Gunneridae</taxon>
        <taxon>Pentapetalae</taxon>
        <taxon>rosids</taxon>
        <taxon>fabids</taxon>
        <taxon>Fabales</taxon>
        <taxon>Fabaceae</taxon>
        <taxon>Papilionoideae</taxon>
        <taxon>50 kb inversion clade</taxon>
        <taxon>NPAAA clade</taxon>
        <taxon>Hologalegina</taxon>
        <taxon>IRL clade</taxon>
        <taxon>Trifolieae</taxon>
        <taxon>Medicago</taxon>
    </lineage>
</organism>
<dbReference type="AlphaFoldDB" id="A0A072TIM6"/>
<evidence type="ECO:0000259" key="2">
    <source>
        <dbReference type="Pfam" id="PF20167"/>
    </source>
</evidence>
<evidence type="ECO:0000313" key="3">
    <source>
        <dbReference type="EMBL" id="KEH17384.1"/>
    </source>
</evidence>
<reference evidence="3 5" key="1">
    <citation type="journal article" date="2011" name="Nature">
        <title>The Medicago genome provides insight into the evolution of rhizobial symbioses.</title>
        <authorList>
            <person name="Young N.D."/>
            <person name="Debelle F."/>
            <person name="Oldroyd G.E."/>
            <person name="Geurts R."/>
            <person name="Cannon S.B."/>
            <person name="Udvardi M.K."/>
            <person name="Benedito V.A."/>
            <person name="Mayer K.F."/>
            <person name="Gouzy J."/>
            <person name="Schoof H."/>
            <person name="Van de Peer Y."/>
            <person name="Proost S."/>
            <person name="Cook D.R."/>
            <person name="Meyers B.C."/>
            <person name="Spannagl M."/>
            <person name="Cheung F."/>
            <person name="De Mita S."/>
            <person name="Krishnakumar V."/>
            <person name="Gundlach H."/>
            <person name="Zhou S."/>
            <person name="Mudge J."/>
            <person name="Bharti A.K."/>
            <person name="Murray J.D."/>
            <person name="Naoumkina M.A."/>
            <person name="Rosen B."/>
            <person name="Silverstein K.A."/>
            <person name="Tang H."/>
            <person name="Rombauts S."/>
            <person name="Zhao P.X."/>
            <person name="Zhou P."/>
            <person name="Barbe V."/>
            <person name="Bardou P."/>
            <person name="Bechner M."/>
            <person name="Bellec A."/>
            <person name="Berger A."/>
            <person name="Berges H."/>
            <person name="Bidwell S."/>
            <person name="Bisseling T."/>
            <person name="Choisne N."/>
            <person name="Couloux A."/>
            <person name="Denny R."/>
            <person name="Deshpande S."/>
            <person name="Dai X."/>
            <person name="Doyle J.J."/>
            <person name="Dudez A.M."/>
            <person name="Farmer A.D."/>
            <person name="Fouteau S."/>
            <person name="Franken C."/>
            <person name="Gibelin C."/>
            <person name="Gish J."/>
            <person name="Goldstein S."/>
            <person name="Gonzalez A.J."/>
            <person name="Green P.J."/>
            <person name="Hallab A."/>
            <person name="Hartog M."/>
            <person name="Hua A."/>
            <person name="Humphray S.J."/>
            <person name="Jeong D.H."/>
            <person name="Jing Y."/>
            <person name="Jocker A."/>
            <person name="Kenton S.M."/>
            <person name="Kim D.J."/>
            <person name="Klee K."/>
            <person name="Lai H."/>
            <person name="Lang C."/>
            <person name="Lin S."/>
            <person name="Macmil S.L."/>
            <person name="Magdelenat G."/>
            <person name="Matthews L."/>
            <person name="McCorrison J."/>
            <person name="Monaghan E.L."/>
            <person name="Mun J.H."/>
            <person name="Najar F.Z."/>
            <person name="Nicholson C."/>
            <person name="Noirot C."/>
            <person name="O'Bleness M."/>
            <person name="Paule C.R."/>
            <person name="Poulain J."/>
            <person name="Prion F."/>
            <person name="Qin B."/>
            <person name="Qu C."/>
            <person name="Retzel E.F."/>
            <person name="Riddle C."/>
            <person name="Sallet E."/>
            <person name="Samain S."/>
            <person name="Samson N."/>
            <person name="Sanders I."/>
            <person name="Saurat O."/>
            <person name="Scarpelli C."/>
            <person name="Schiex T."/>
            <person name="Segurens B."/>
            <person name="Severin A.J."/>
            <person name="Sherrier D.J."/>
            <person name="Shi R."/>
            <person name="Sims S."/>
            <person name="Singer S.R."/>
            <person name="Sinharoy S."/>
            <person name="Sterck L."/>
            <person name="Viollet A."/>
            <person name="Wang B.B."/>
            <person name="Wang K."/>
            <person name="Wang M."/>
            <person name="Wang X."/>
            <person name="Warfsmann J."/>
            <person name="Weissenbach J."/>
            <person name="White D.D."/>
            <person name="White J.D."/>
            <person name="Wiley G.B."/>
            <person name="Wincker P."/>
            <person name="Xing Y."/>
            <person name="Yang L."/>
            <person name="Yao Z."/>
            <person name="Ying F."/>
            <person name="Zhai J."/>
            <person name="Zhou L."/>
            <person name="Zuber A."/>
            <person name="Denarie J."/>
            <person name="Dixon R.A."/>
            <person name="May G.D."/>
            <person name="Schwartz D.C."/>
            <person name="Rogers J."/>
            <person name="Quetier F."/>
            <person name="Town C.D."/>
            <person name="Roe B.A."/>
        </authorList>
    </citation>
    <scope>NUCLEOTIDE SEQUENCE [LARGE SCALE GENOMIC DNA]</scope>
    <source>
        <strain evidence="3">A17</strain>
        <strain evidence="4 5">cv. Jemalong A17</strain>
    </source>
</reference>
<dbReference type="Pfam" id="PF20167">
    <property type="entry name" value="Transposase_32"/>
    <property type="match status" value="1"/>
</dbReference>
<reference evidence="3 5" key="2">
    <citation type="journal article" date="2014" name="BMC Genomics">
        <title>An improved genome release (version Mt4.0) for the model legume Medicago truncatula.</title>
        <authorList>
            <person name="Tang H."/>
            <person name="Krishnakumar V."/>
            <person name="Bidwell S."/>
            <person name="Rosen B."/>
            <person name="Chan A."/>
            <person name="Zhou S."/>
            <person name="Gentzbittel L."/>
            <person name="Childs K.L."/>
            <person name="Yandell M."/>
            <person name="Gundlach H."/>
            <person name="Mayer K.F."/>
            <person name="Schwartz D.C."/>
            <person name="Town C.D."/>
        </authorList>
    </citation>
    <scope>GENOME REANNOTATION</scope>
    <source>
        <strain evidence="3">A17</strain>
        <strain evidence="4 5">cv. Jemalong A17</strain>
    </source>
</reference>
<dbReference type="EMBL" id="KL402744">
    <property type="protein sequence ID" value="KEH17384.1"/>
    <property type="molecule type" value="Genomic_DNA"/>
</dbReference>
<accession>A0A072TIM6</accession>
<dbReference type="Proteomes" id="UP000002051">
    <property type="component" value="Unassembled WGS sequence"/>
</dbReference>
<feature type="compositionally biased region" description="Basic and acidic residues" evidence="1">
    <location>
        <begin position="359"/>
        <end position="370"/>
    </location>
</feature>
<evidence type="ECO:0000313" key="5">
    <source>
        <dbReference type="Proteomes" id="UP000002051"/>
    </source>
</evidence>
<feature type="compositionally biased region" description="Acidic residues" evidence="1">
    <location>
        <begin position="371"/>
        <end position="381"/>
    </location>
</feature>
<evidence type="ECO:0000256" key="1">
    <source>
        <dbReference type="SAM" id="MobiDB-lite"/>
    </source>
</evidence>
<dbReference type="EnsemblPlants" id="KEH17384">
    <property type="protein sequence ID" value="KEH17384"/>
    <property type="gene ID" value="MTR_0019s0170"/>
</dbReference>
<keyword evidence="5" id="KW-1185">Reference proteome</keyword>
<feature type="domain" description="Putative plant transposon protein" evidence="2">
    <location>
        <begin position="143"/>
        <end position="288"/>
    </location>
</feature>
<gene>
    <name evidence="3" type="ORF">MTR_0019s0170</name>
</gene>
<proteinExistence type="predicted"/>
<evidence type="ECO:0000313" key="4">
    <source>
        <dbReference type="EnsemblPlants" id="KEH17384"/>
    </source>
</evidence>
<protein>
    <recommendedName>
        <fullName evidence="2">Putative plant transposon protein domain-containing protein</fullName>
    </recommendedName>
</protein>
<sequence>MSQNAVFLVARASGGKRGRFKCKNWKKCVFKRMNPLNYTRRSIRSQALQSKNLSNFEEIVSCSLKRPEMAPKNQLPAKRKTTVSSFGTINRSIPLPRNPDRTRFTSNKHYDRFLKLTKGTWHDKVFRVNPLGPYANLLQMLTDRKWDKLLSPPTLIDPDIVKEFYANAMPECDKRDMDAQFSYTTFVRGKTILFDRDIINAYLGNPLTLPPPEDPTVPTLCEYGRKEEEKEWDYDEIVRDILLPGKRYNKGRLDDTTTASYGDMTFEAAFVFKFLVHNVWPKSHEQRARQQEKRDLLMMDQQAAVFRSKQGIYQHLYDAHLDPTYAMLTPAHYYQSCMWPGDRPVYSEGDGAFGGPVNDEERTASVHGVDDMEDDGDDAAN</sequence>
<dbReference type="InterPro" id="IPR046796">
    <property type="entry name" value="Transposase_32_dom"/>
</dbReference>
<reference evidence="4" key="3">
    <citation type="submission" date="2015-06" db="UniProtKB">
        <authorList>
            <consortium name="EnsemblPlants"/>
        </authorList>
    </citation>
    <scope>IDENTIFICATION</scope>
    <source>
        <strain evidence="4">cv. Jemalong A17</strain>
    </source>
</reference>
<feature type="region of interest" description="Disordered" evidence="1">
    <location>
        <begin position="350"/>
        <end position="381"/>
    </location>
</feature>